<keyword evidence="3" id="KW-0413">Isomerase</keyword>
<dbReference type="GO" id="GO:0004512">
    <property type="term" value="F:inositol-3-phosphate synthase activity"/>
    <property type="evidence" value="ECO:0007669"/>
    <property type="project" value="UniProtKB-EC"/>
</dbReference>
<dbReference type="Gene3D" id="3.40.50.720">
    <property type="entry name" value="NAD(P)-binding Rossmann-like Domain"/>
    <property type="match status" value="1"/>
</dbReference>
<comment type="similarity">
    <text evidence="1">Belongs to the myo-inositol 1-phosphate synthase family.</text>
</comment>
<dbReference type="PANTHER" id="PTHR43125">
    <property type="entry name" value="INOSITOL-3-PHOSPHATE SYNTHASE"/>
    <property type="match status" value="1"/>
</dbReference>
<proteinExistence type="inferred from homology"/>
<dbReference type="InterPro" id="IPR002587">
    <property type="entry name" value="Myo-inos-1-P_Synthase"/>
</dbReference>
<name>A0A6I4MFI5_9ACTN</name>
<dbReference type="PANTHER" id="PTHR43125:SF1">
    <property type="entry name" value="INOSITOL-3-PHOSPHATE SYNTHASE"/>
    <property type="match status" value="1"/>
</dbReference>
<accession>A0A6I4MFI5</accession>
<keyword evidence="4" id="KW-1185">Reference proteome</keyword>
<dbReference type="GO" id="GO:0008654">
    <property type="term" value="P:phospholipid biosynthetic process"/>
    <property type="evidence" value="ECO:0007669"/>
    <property type="project" value="InterPro"/>
</dbReference>
<dbReference type="InterPro" id="IPR013021">
    <property type="entry name" value="Myo-inos-1-P_Synthase_GAPDH"/>
</dbReference>
<dbReference type="InterPro" id="IPR017815">
    <property type="entry name" value="Myo-inos-1-P_Synthase_actino"/>
</dbReference>
<dbReference type="InterPro" id="IPR036291">
    <property type="entry name" value="NAD(P)-bd_dom_sf"/>
</dbReference>
<dbReference type="InterPro" id="IPR052199">
    <property type="entry name" value="MIPS"/>
</dbReference>
<dbReference type="SUPFAM" id="SSF55347">
    <property type="entry name" value="Glyceraldehyde-3-phosphate dehydrogenase-like, C-terminal domain"/>
    <property type="match status" value="1"/>
</dbReference>
<evidence type="ECO:0000256" key="1">
    <source>
        <dbReference type="ARBA" id="ARBA00010813"/>
    </source>
</evidence>
<dbReference type="RefSeq" id="WP_151593889.1">
    <property type="nucleotide sequence ID" value="NZ_WBMS02000009.1"/>
</dbReference>
<evidence type="ECO:0000313" key="3">
    <source>
        <dbReference type="EMBL" id="MWA01389.1"/>
    </source>
</evidence>
<dbReference type="SUPFAM" id="SSF51735">
    <property type="entry name" value="NAD(P)-binding Rossmann-fold domains"/>
    <property type="match status" value="1"/>
</dbReference>
<dbReference type="Proteomes" id="UP000462055">
    <property type="component" value="Unassembled WGS sequence"/>
</dbReference>
<dbReference type="Pfam" id="PF01658">
    <property type="entry name" value="Inos-1-P_synth"/>
    <property type="match status" value="1"/>
</dbReference>
<dbReference type="NCBIfam" id="TIGR03450">
    <property type="entry name" value="mycothiol_INO1"/>
    <property type="match status" value="1"/>
</dbReference>
<dbReference type="PIRSF" id="PIRSF015578">
    <property type="entry name" value="Myoinos-ppht_syn"/>
    <property type="match status" value="1"/>
</dbReference>
<sequence>MGSVRVAIVGVGNCASSLVQGVEFYKDASPETRVPGLMHVQFGDYHVGDVEFVAAFDVDAKKVGMDLSEAIHASENNTIKFADVPPTGVTVQRGHTFDGLGEYYLDIIEESDAEPVDVVQALKDAKVDVLVSYLPVGSEEADRFYAQCAIDAKVAFVNALPVFIASDPAWAAKFTEAGVPIVGDDIKSQVGATITHRVMAKLFEDRGVELLRTYQLNFGGNMDFMNMLERKRLQSKKISKTQSVTSQIPHEMAKADVHIGPSDHVPWLDDRKWAYVRLEGKSFGDTPLNLEYKLEVWDSPNSAGVIIDAVRAAKIAKDRGIGGPILSASSYFMKSPPEQYNDDQARQAVEKFIAGEVDR</sequence>
<evidence type="ECO:0000259" key="2">
    <source>
        <dbReference type="Pfam" id="PF01658"/>
    </source>
</evidence>
<feature type="domain" description="Myo-inositol-1-phosphate synthase GAPDH-like" evidence="2">
    <location>
        <begin position="191"/>
        <end position="299"/>
    </location>
</feature>
<comment type="caution">
    <text evidence="3">The sequence shown here is derived from an EMBL/GenBank/DDBJ whole genome shotgun (WGS) entry which is preliminary data.</text>
</comment>
<dbReference type="AlphaFoldDB" id="A0A6I4MFI5"/>
<protein>
    <submittedName>
        <fullName evidence="3">Inositol-3-phosphate synthase</fullName>
        <ecNumber evidence="3">5.5.1.4</ecNumber>
    </submittedName>
</protein>
<dbReference type="GO" id="GO:0006021">
    <property type="term" value="P:inositol biosynthetic process"/>
    <property type="evidence" value="ECO:0007669"/>
    <property type="project" value="InterPro"/>
</dbReference>
<dbReference type="EC" id="5.5.1.4" evidence="3"/>
<organism evidence="3 4">
    <name type="scientific">Actinomadura physcomitrii</name>
    <dbReference type="NCBI Taxonomy" id="2650748"/>
    <lineage>
        <taxon>Bacteria</taxon>
        <taxon>Bacillati</taxon>
        <taxon>Actinomycetota</taxon>
        <taxon>Actinomycetes</taxon>
        <taxon>Streptosporangiales</taxon>
        <taxon>Thermomonosporaceae</taxon>
        <taxon>Actinomadura</taxon>
    </lineage>
</organism>
<reference evidence="3" key="1">
    <citation type="submission" date="2019-12" db="EMBL/GenBank/DDBJ databases">
        <title>Actinomadura physcomitrii sp. nov., a novel actinomycete isolated from moss [Physcomitrium sphaericum (Ludw) Fuernr].</title>
        <authorList>
            <person name="Zhuang X."/>
        </authorList>
    </citation>
    <scope>NUCLEOTIDE SEQUENCE [LARGE SCALE GENOMIC DNA]</scope>
    <source>
        <strain evidence="3">LD22</strain>
    </source>
</reference>
<gene>
    <name evidence="3" type="ORF">F8568_013540</name>
</gene>
<dbReference type="Gene3D" id="3.30.360.10">
    <property type="entry name" value="Dihydrodipicolinate Reductase, domain 2"/>
    <property type="match status" value="1"/>
</dbReference>
<evidence type="ECO:0000313" key="4">
    <source>
        <dbReference type="Proteomes" id="UP000462055"/>
    </source>
</evidence>
<dbReference type="EMBL" id="WBMS02000009">
    <property type="protein sequence ID" value="MWA01389.1"/>
    <property type="molecule type" value="Genomic_DNA"/>
</dbReference>